<name>A0A5D0RDN4_9FLAO</name>
<evidence type="ECO:0000256" key="5">
    <source>
        <dbReference type="ARBA" id="ARBA00022741"/>
    </source>
</evidence>
<dbReference type="InterPro" id="IPR036890">
    <property type="entry name" value="HATPase_C_sf"/>
</dbReference>
<dbReference type="SUPFAM" id="SSF48452">
    <property type="entry name" value="TPR-like"/>
    <property type="match status" value="1"/>
</dbReference>
<comment type="caution">
    <text evidence="11">The sequence shown here is derived from an EMBL/GenBank/DDBJ whole genome shotgun (WGS) entry which is preliminary data.</text>
</comment>
<proteinExistence type="predicted"/>
<keyword evidence="12" id="KW-1185">Reference proteome</keyword>
<keyword evidence="9" id="KW-0812">Transmembrane</keyword>
<keyword evidence="7" id="KW-0067">ATP-binding</keyword>
<keyword evidence="9" id="KW-1133">Transmembrane helix</keyword>
<dbReference type="EMBL" id="VSKK01000001">
    <property type="protein sequence ID" value="TYB79622.1"/>
    <property type="molecule type" value="Genomic_DNA"/>
</dbReference>
<dbReference type="SUPFAM" id="SSF55874">
    <property type="entry name" value="ATPase domain of HSP90 chaperone/DNA topoisomerase II/histidine kinase"/>
    <property type="match status" value="1"/>
</dbReference>
<evidence type="ECO:0000256" key="9">
    <source>
        <dbReference type="SAM" id="Phobius"/>
    </source>
</evidence>
<dbReference type="EC" id="2.7.13.3" evidence="2"/>
<keyword evidence="3" id="KW-0597">Phosphoprotein</keyword>
<keyword evidence="4" id="KW-0808">Transferase</keyword>
<gene>
    <name evidence="11" type="ORF">ES674_07670</name>
</gene>
<evidence type="ECO:0000313" key="12">
    <source>
        <dbReference type="Proteomes" id="UP000323720"/>
    </source>
</evidence>
<keyword evidence="8" id="KW-0175">Coiled coil</keyword>
<evidence type="ECO:0000256" key="7">
    <source>
        <dbReference type="ARBA" id="ARBA00022840"/>
    </source>
</evidence>
<dbReference type="PANTHER" id="PTHR41523">
    <property type="entry name" value="TWO-COMPONENT SYSTEM SENSOR PROTEIN"/>
    <property type="match status" value="1"/>
</dbReference>
<feature type="coiled-coil region" evidence="8">
    <location>
        <begin position="370"/>
        <end position="397"/>
    </location>
</feature>
<dbReference type="PANTHER" id="PTHR41523:SF8">
    <property type="entry name" value="ETHYLENE RESPONSE SENSOR PROTEIN"/>
    <property type="match status" value="1"/>
</dbReference>
<dbReference type="InterPro" id="IPR011990">
    <property type="entry name" value="TPR-like_helical_dom_sf"/>
</dbReference>
<evidence type="ECO:0000256" key="1">
    <source>
        <dbReference type="ARBA" id="ARBA00000085"/>
    </source>
</evidence>
<dbReference type="Gene3D" id="3.30.565.10">
    <property type="entry name" value="Histidine kinase-like ATPase, C-terminal domain"/>
    <property type="match status" value="1"/>
</dbReference>
<dbReference type="GO" id="GO:0004673">
    <property type="term" value="F:protein histidine kinase activity"/>
    <property type="evidence" value="ECO:0007669"/>
    <property type="project" value="UniProtKB-EC"/>
</dbReference>
<dbReference type="InterPro" id="IPR019734">
    <property type="entry name" value="TPR_rpt"/>
</dbReference>
<feature type="domain" description="Signal transduction histidine kinase subgroup 2 dimerisation and phosphoacceptor" evidence="10">
    <location>
        <begin position="397"/>
        <end position="469"/>
    </location>
</feature>
<protein>
    <recommendedName>
        <fullName evidence="2">histidine kinase</fullName>
        <ecNumber evidence="2">2.7.13.3</ecNumber>
    </recommendedName>
</protein>
<keyword evidence="6" id="KW-0418">Kinase</keyword>
<comment type="catalytic activity">
    <reaction evidence="1">
        <text>ATP + protein L-histidine = ADP + protein N-phospho-L-histidine.</text>
        <dbReference type="EC" id="2.7.13.3"/>
    </reaction>
</comment>
<accession>A0A5D0RDN4</accession>
<dbReference type="SMART" id="SM00028">
    <property type="entry name" value="TPR"/>
    <property type="match status" value="3"/>
</dbReference>
<evidence type="ECO:0000313" key="11">
    <source>
        <dbReference type="EMBL" id="TYB79622.1"/>
    </source>
</evidence>
<sequence length="581" mass="68425">MYCFLQLERRNRKLNMKFIFVLISIFIFQWSFSQDDSIIDYGQKLVDENRLNDAIIYYKNHLNNPESPEQNIKLLIGLADVYKLKLDYNSTNDYLIKAHEEIELTGNIELRFLYHVKMIEFYRKRGLYLEAIKHQEKAEDIRKNNTINDSYLSSYYGRRASIFSQHFGMQDSILKYANKSLELAKKVNHKSNIFYATLEIASVCALRKDYKTALTYFKELIKYSNENNLIQHQADVYINYTNTLIKDNQLDNTLTESLKALEFIKNNDLLYNEIVITTNVYETYKKLGNYEKAYDYLLQVVILLEKHNLKKHNEFLFELEEKYKLAEKENQIKINTLEITNQNKALASNKIQLYVSIGLFLVAIAITLIIANFLKKEKSTNKRLQSLSEENEFLLSEANHRINNNLQLVVILITDQLKMTSKQNSFELKNVLTKVEAISTLHKHLYKNKDKRKVDAHNYLSDVTDSFLNLFEENNIKTKFHIDAVEISSDLAMYLGLLLTELCINSIKHAFKDQEVKELIFEMTYRENILFFDYADNGSALIQQEIKPKLVDKLCRQLRVQCQIDTEKGFSFSFKKEIRND</sequence>
<dbReference type="Proteomes" id="UP000323720">
    <property type="component" value="Unassembled WGS sequence"/>
</dbReference>
<feature type="transmembrane region" description="Helical" evidence="9">
    <location>
        <begin position="353"/>
        <end position="374"/>
    </location>
</feature>
<reference evidence="11 12" key="1">
    <citation type="submission" date="2019-08" db="EMBL/GenBank/DDBJ databases">
        <title>Genomes of Antarctic Bizionia species.</title>
        <authorList>
            <person name="Bowman J.P."/>
        </authorList>
    </citation>
    <scope>NUCLEOTIDE SEQUENCE [LARGE SCALE GENOMIC DNA]</scope>
    <source>
        <strain evidence="11 12">ADA-4</strain>
    </source>
</reference>
<dbReference type="InterPro" id="IPR011495">
    <property type="entry name" value="Sig_transdc_His_kin_sub2_dim/P"/>
</dbReference>
<evidence type="ECO:0000256" key="6">
    <source>
        <dbReference type="ARBA" id="ARBA00022777"/>
    </source>
</evidence>
<dbReference type="OrthoDB" id="1223659at2"/>
<keyword evidence="9" id="KW-0472">Membrane</keyword>
<dbReference type="AlphaFoldDB" id="A0A5D0RDN4"/>
<dbReference type="GO" id="GO:0005524">
    <property type="term" value="F:ATP binding"/>
    <property type="evidence" value="ECO:0007669"/>
    <property type="project" value="UniProtKB-KW"/>
</dbReference>
<keyword evidence="5" id="KW-0547">Nucleotide-binding</keyword>
<organism evidence="11 12">
    <name type="scientific">Bizionia myxarmorum</name>
    <dbReference type="NCBI Taxonomy" id="291186"/>
    <lineage>
        <taxon>Bacteria</taxon>
        <taxon>Pseudomonadati</taxon>
        <taxon>Bacteroidota</taxon>
        <taxon>Flavobacteriia</taxon>
        <taxon>Flavobacteriales</taxon>
        <taxon>Flavobacteriaceae</taxon>
        <taxon>Bizionia</taxon>
    </lineage>
</organism>
<evidence type="ECO:0000259" key="10">
    <source>
        <dbReference type="Pfam" id="PF07568"/>
    </source>
</evidence>
<evidence type="ECO:0000256" key="2">
    <source>
        <dbReference type="ARBA" id="ARBA00012438"/>
    </source>
</evidence>
<evidence type="ECO:0000256" key="8">
    <source>
        <dbReference type="SAM" id="Coils"/>
    </source>
</evidence>
<dbReference type="Gene3D" id="1.25.40.10">
    <property type="entry name" value="Tetratricopeptide repeat domain"/>
    <property type="match status" value="1"/>
</dbReference>
<evidence type="ECO:0000256" key="3">
    <source>
        <dbReference type="ARBA" id="ARBA00022553"/>
    </source>
</evidence>
<dbReference type="Pfam" id="PF07568">
    <property type="entry name" value="HisKA_2"/>
    <property type="match status" value="1"/>
</dbReference>
<evidence type="ECO:0000256" key="4">
    <source>
        <dbReference type="ARBA" id="ARBA00022679"/>
    </source>
</evidence>